<dbReference type="Gene3D" id="3.20.20.10">
    <property type="entry name" value="Alanine racemase"/>
    <property type="match status" value="1"/>
</dbReference>
<proteinExistence type="predicted"/>
<evidence type="ECO:0000259" key="2">
    <source>
        <dbReference type="Pfam" id="PF01168"/>
    </source>
</evidence>
<dbReference type="GO" id="GO:0008721">
    <property type="term" value="F:D-serine ammonia-lyase activity"/>
    <property type="evidence" value="ECO:0007669"/>
    <property type="project" value="TreeGrafter"/>
</dbReference>
<dbReference type="AlphaFoldDB" id="A0A4R3QGH3"/>
<dbReference type="PANTHER" id="PTHR28004:SF2">
    <property type="entry name" value="D-SERINE DEHYDRATASE"/>
    <property type="match status" value="1"/>
</dbReference>
<dbReference type="Proteomes" id="UP000294576">
    <property type="component" value="Unassembled WGS sequence"/>
</dbReference>
<dbReference type="EMBL" id="SMBH01000001">
    <property type="protein sequence ID" value="TCU20044.1"/>
    <property type="molecule type" value="Genomic_DNA"/>
</dbReference>
<feature type="region of interest" description="Disordered" evidence="1">
    <location>
        <begin position="1"/>
        <end position="38"/>
    </location>
</feature>
<comment type="caution">
    <text evidence="3">The sequence shown here is derived from an EMBL/GenBank/DDBJ whole genome shotgun (WGS) entry which is preliminary data.</text>
</comment>
<feature type="domain" description="Alanine racemase N-terminal" evidence="2">
    <location>
        <begin position="42"/>
        <end position="180"/>
    </location>
</feature>
<dbReference type="PANTHER" id="PTHR28004">
    <property type="entry name" value="ZGC:162816-RELATED"/>
    <property type="match status" value="1"/>
</dbReference>
<gene>
    <name evidence="3" type="ORF">EV132_101108</name>
</gene>
<dbReference type="InterPro" id="IPR029066">
    <property type="entry name" value="PLP-binding_barrel"/>
</dbReference>
<organism evidence="3 4">
    <name type="scientific">Rhizobium sullae</name>
    <name type="common">Rhizobium hedysari</name>
    <dbReference type="NCBI Taxonomy" id="50338"/>
    <lineage>
        <taxon>Bacteria</taxon>
        <taxon>Pseudomonadati</taxon>
        <taxon>Pseudomonadota</taxon>
        <taxon>Alphaproteobacteria</taxon>
        <taxon>Hyphomicrobiales</taxon>
        <taxon>Rhizobiaceae</taxon>
        <taxon>Rhizobium/Agrobacterium group</taxon>
        <taxon>Rhizobium</taxon>
    </lineage>
</organism>
<name>A0A4R3QGH3_RHISU</name>
<evidence type="ECO:0000256" key="1">
    <source>
        <dbReference type="SAM" id="MobiDB-lite"/>
    </source>
</evidence>
<dbReference type="InterPro" id="IPR001608">
    <property type="entry name" value="Ala_racemase_N"/>
</dbReference>
<evidence type="ECO:0000313" key="4">
    <source>
        <dbReference type="Proteomes" id="UP000294576"/>
    </source>
</evidence>
<dbReference type="Pfam" id="PF01168">
    <property type="entry name" value="Ala_racemase_N"/>
    <property type="match status" value="1"/>
</dbReference>
<dbReference type="SUPFAM" id="SSF51419">
    <property type="entry name" value="PLP-binding barrel"/>
    <property type="match status" value="1"/>
</dbReference>
<accession>A0A4R3QGH3</accession>
<sequence length="216" mass="23254">MEPRRCRKTGSPLPSRQATGSRIFRRRDRSSTKTGWRQASAHGLRFRPHIKTHKIPALAAAQVAAGANGINCQKISEAEVFAAAGFEDILITFNILGPQKLERLSALNENIAELKVVADSAVTVDGLSTHFAGRKRLTVLVECDTGGGRCGVQTPEEAFFLAKRIICGRRSRFRGLVTYPKPQSASAVEGFIVRTLALLQSDGIACPIVSNGGTIG</sequence>
<dbReference type="GO" id="GO:0036088">
    <property type="term" value="P:D-serine catabolic process"/>
    <property type="evidence" value="ECO:0007669"/>
    <property type="project" value="TreeGrafter"/>
</dbReference>
<protein>
    <submittedName>
        <fullName evidence="3">Alanine racemase-like protein</fullName>
    </submittedName>
</protein>
<reference evidence="3 4" key="1">
    <citation type="submission" date="2019-03" db="EMBL/GenBank/DDBJ databases">
        <title>Genomic Encyclopedia of Type Strains, Phase IV (KMG-V): Genome sequencing to study the core and pangenomes of soil and plant-associated prokaryotes.</title>
        <authorList>
            <person name="Whitman W."/>
        </authorList>
    </citation>
    <scope>NUCLEOTIDE SEQUENCE [LARGE SCALE GENOMIC DNA]</scope>
    <source>
        <strain evidence="3 4">Hc14</strain>
    </source>
</reference>
<dbReference type="InterPro" id="IPR051466">
    <property type="entry name" value="D-amino_acid_metab_enzyme"/>
</dbReference>
<evidence type="ECO:0000313" key="3">
    <source>
        <dbReference type="EMBL" id="TCU20044.1"/>
    </source>
</evidence>